<evidence type="ECO:0008006" key="3">
    <source>
        <dbReference type="Google" id="ProtNLM"/>
    </source>
</evidence>
<organism evidence="1 2">
    <name type="scientific">Candidatus Buchananbacteria bacterium RIFCSPHIGHO2_01_FULL_46_12</name>
    <dbReference type="NCBI Taxonomy" id="1797536"/>
    <lineage>
        <taxon>Bacteria</taxon>
        <taxon>Candidatus Buchananiibacteriota</taxon>
    </lineage>
</organism>
<accession>A0A1G1Y3R5</accession>
<sequence length="78" mass="8793">MSESIKKIISLINKTGDNCVVLDEAGNPAYVIMPISRYESLISGPKDIFTKQEKSLIKANNDQKPVVEEDNYFFEPID</sequence>
<dbReference type="AlphaFoldDB" id="A0A1G1Y3R5"/>
<name>A0A1G1Y3R5_9BACT</name>
<evidence type="ECO:0000313" key="1">
    <source>
        <dbReference type="EMBL" id="OGY46942.1"/>
    </source>
</evidence>
<evidence type="ECO:0000313" key="2">
    <source>
        <dbReference type="Proteomes" id="UP000178432"/>
    </source>
</evidence>
<protein>
    <recommendedName>
        <fullName evidence="3">Antitoxin</fullName>
    </recommendedName>
</protein>
<reference evidence="1 2" key="1">
    <citation type="journal article" date="2016" name="Nat. Commun.">
        <title>Thousands of microbial genomes shed light on interconnected biogeochemical processes in an aquifer system.</title>
        <authorList>
            <person name="Anantharaman K."/>
            <person name="Brown C.T."/>
            <person name="Hug L.A."/>
            <person name="Sharon I."/>
            <person name="Castelle C.J."/>
            <person name="Probst A.J."/>
            <person name="Thomas B.C."/>
            <person name="Singh A."/>
            <person name="Wilkins M.J."/>
            <person name="Karaoz U."/>
            <person name="Brodie E.L."/>
            <person name="Williams K.H."/>
            <person name="Hubbard S.S."/>
            <person name="Banfield J.F."/>
        </authorList>
    </citation>
    <scope>NUCLEOTIDE SEQUENCE [LARGE SCALE GENOMIC DNA]</scope>
</reference>
<comment type="caution">
    <text evidence="1">The sequence shown here is derived from an EMBL/GenBank/DDBJ whole genome shotgun (WGS) entry which is preliminary data.</text>
</comment>
<dbReference type="EMBL" id="MHIF01000051">
    <property type="protein sequence ID" value="OGY46942.1"/>
    <property type="molecule type" value="Genomic_DNA"/>
</dbReference>
<gene>
    <name evidence="1" type="ORF">A2663_01200</name>
</gene>
<dbReference type="Proteomes" id="UP000178432">
    <property type="component" value="Unassembled WGS sequence"/>
</dbReference>
<proteinExistence type="predicted"/>